<dbReference type="InterPro" id="IPR025612">
    <property type="entry name" value="YqjK"/>
</dbReference>
<accession>A0A221KIE2</accession>
<gene>
    <name evidence="1" type="ORF">VITFI_CDS2999</name>
</gene>
<name>A0A221KIE2_VITFI</name>
<dbReference type="KEGG" id="vff:VITFI_CDS2999"/>
<proteinExistence type="predicted"/>
<dbReference type="Proteomes" id="UP000199729">
    <property type="component" value="Chromosome"/>
</dbReference>
<dbReference type="Pfam" id="PF13997">
    <property type="entry name" value="YqjK"/>
    <property type="match status" value="1"/>
</dbReference>
<evidence type="ECO:0000313" key="1">
    <source>
        <dbReference type="EMBL" id="ASM78776.1"/>
    </source>
</evidence>
<dbReference type="EMBL" id="CP022423">
    <property type="protein sequence ID" value="ASM78776.1"/>
    <property type="molecule type" value="Genomic_DNA"/>
</dbReference>
<sequence length="124" mass="14149">MPLSSTRAASLRQRREALIAESAALREQVAGQLERWDRWACGVQRARAGWRWAQAHRQGLAAVALGVGGVLALLRPRRVWRWARRAWSVWRLWQRVRAMQAGAAAAPAPAPWLAAVRWALERWR</sequence>
<reference evidence="1 2" key="1">
    <citation type="submission" date="2017-07" db="EMBL/GenBank/DDBJ databases">
        <title>Complete Genome Sequence of the cosmetic ferment Vitreoscilla filiformis (ATCC15551).</title>
        <authorList>
            <person name="Contreras S."/>
            <person name="Sagory-Zalkind P."/>
            <person name="Blanquart H."/>
            <person name="Iltis A."/>
            <person name="Morand S.C."/>
        </authorList>
    </citation>
    <scope>NUCLEOTIDE SEQUENCE [LARGE SCALE GENOMIC DNA]</scope>
    <source>
        <strain evidence="1 2">ATCC 15551</strain>
    </source>
</reference>
<keyword evidence="2" id="KW-1185">Reference proteome</keyword>
<protein>
    <recommendedName>
        <fullName evidence="3">YqjK-like protein</fullName>
    </recommendedName>
</protein>
<evidence type="ECO:0000313" key="2">
    <source>
        <dbReference type="Proteomes" id="UP000199729"/>
    </source>
</evidence>
<organism evidence="1 2">
    <name type="scientific">Vitreoscilla filiformis</name>
    <dbReference type="NCBI Taxonomy" id="63"/>
    <lineage>
        <taxon>Bacteria</taxon>
        <taxon>Pseudomonadati</taxon>
        <taxon>Pseudomonadota</taxon>
        <taxon>Betaproteobacteria</taxon>
        <taxon>Neisseriales</taxon>
        <taxon>Neisseriaceae</taxon>
        <taxon>Vitreoscilla</taxon>
    </lineage>
</organism>
<dbReference type="RefSeq" id="WP_089417654.1">
    <property type="nucleotide sequence ID" value="NZ_CP022423.1"/>
</dbReference>
<evidence type="ECO:0008006" key="3">
    <source>
        <dbReference type="Google" id="ProtNLM"/>
    </source>
</evidence>
<dbReference type="AlphaFoldDB" id="A0A221KIE2"/>